<dbReference type="OrthoDB" id="273823at2759"/>
<evidence type="ECO:0000313" key="2">
    <source>
        <dbReference type="Proteomes" id="UP000051952"/>
    </source>
</evidence>
<evidence type="ECO:0000313" key="1">
    <source>
        <dbReference type="EMBL" id="CUG93630.1"/>
    </source>
</evidence>
<feature type="non-terminal residue" evidence="1">
    <location>
        <position position="1"/>
    </location>
</feature>
<sequence>TSVSRGVALYVRDIAIDRDNSLLYVTGGYCVYRLASNGASAQVIAGSSTTSGTTDGVGGAAWFGRLWGITCDTANNIAYISDHGNCRIRTLNLTNNNVTTSAGSSLGYNDGVGVLAQFYAPYGIAHYTSRIDGMVLFVADQGNNRIRRIVVASANVTTVAQTPNCYYLCISRDGSSLFVGSGNTVVRINTSTNAIVTLAGGASTGSTDGINASARFYGAYGFAW</sequence>
<proteinExistence type="predicted"/>
<keyword evidence="2" id="KW-1185">Reference proteome</keyword>
<dbReference type="VEuPathDB" id="TriTrypDB:BSAL_43885"/>
<dbReference type="PANTHER" id="PTHR46388:SF2">
    <property type="entry name" value="NHL REPEAT-CONTAINING PROTEIN 2"/>
    <property type="match status" value="1"/>
</dbReference>
<gene>
    <name evidence="1" type="ORF">BSAL_43885</name>
</gene>
<dbReference type="OMA" id="CRIRTLN"/>
<name>A0A0S4JQ12_BODSA</name>
<reference evidence="2" key="1">
    <citation type="submission" date="2015-09" db="EMBL/GenBank/DDBJ databases">
        <authorList>
            <consortium name="Pathogen Informatics"/>
        </authorList>
    </citation>
    <scope>NUCLEOTIDE SEQUENCE [LARGE SCALE GENOMIC DNA]</scope>
    <source>
        <strain evidence="2">Lake Konstanz</strain>
    </source>
</reference>
<dbReference type="InterPro" id="IPR011042">
    <property type="entry name" value="6-blade_b-propeller_TolB-like"/>
</dbReference>
<dbReference type="Proteomes" id="UP000051952">
    <property type="component" value="Unassembled WGS sequence"/>
</dbReference>
<organism evidence="1 2">
    <name type="scientific">Bodo saltans</name>
    <name type="common">Flagellated protozoan</name>
    <dbReference type="NCBI Taxonomy" id="75058"/>
    <lineage>
        <taxon>Eukaryota</taxon>
        <taxon>Discoba</taxon>
        <taxon>Euglenozoa</taxon>
        <taxon>Kinetoplastea</taxon>
        <taxon>Metakinetoplastina</taxon>
        <taxon>Eubodonida</taxon>
        <taxon>Bodonidae</taxon>
        <taxon>Bodo</taxon>
    </lineage>
</organism>
<dbReference type="Gene3D" id="2.120.10.30">
    <property type="entry name" value="TolB, C-terminal domain"/>
    <property type="match status" value="1"/>
</dbReference>
<dbReference type="EMBL" id="CYKH01002174">
    <property type="protein sequence ID" value="CUG93630.1"/>
    <property type="molecule type" value="Genomic_DNA"/>
</dbReference>
<dbReference type="SUPFAM" id="SSF63829">
    <property type="entry name" value="Calcium-dependent phosphotriesterase"/>
    <property type="match status" value="1"/>
</dbReference>
<dbReference type="PANTHER" id="PTHR46388">
    <property type="entry name" value="NHL REPEAT-CONTAINING PROTEIN 2"/>
    <property type="match status" value="1"/>
</dbReference>
<protein>
    <submittedName>
        <fullName evidence="1">Uncharacterized protein</fullName>
    </submittedName>
</protein>
<accession>A0A0S4JQ12</accession>
<dbReference type="AlphaFoldDB" id="A0A0S4JQ12"/>